<keyword evidence="1" id="KW-1133">Transmembrane helix</keyword>
<name>A0A9N9FXP1_9GLOM</name>
<proteinExistence type="predicted"/>
<dbReference type="Proteomes" id="UP000789572">
    <property type="component" value="Unassembled WGS sequence"/>
</dbReference>
<evidence type="ECO:0000313" key="3">
    <source>
        <dbReference type="Proteomes" id="UP000789572"/>
    </source>
</evidence>
<keyword evidence="3" id="KW-1185">Reference proteome</keyword>
<evidence type="ECO:0000256" key="1">
    <source>
        <dbReference type="SAM" id="Phobius"/>
    </source>
</evidence>
<feature type="non-terminal residue" evidence="2">
    <location>
        <position position="390"/>
    </location>
</feature>
<keyword evidence="1" id="KW-0812">Transmembrane</keyword>
<feature type="transmembrane region" description="Helical" evidence="1">
    <location>
        <begin position="52"/>
        <end position="72"/>
    </location>
</feature>
<gene>
    <name evidence="2" type="ORF">POCULU_LOCUS5953</name>
</gene>
<protein>
    <submittedName>
        <fullName evidence="2">9909_t:CDS:1</fullName>
    </submittedName>
</protein>
<feature type="transmembrane region" description="Helical" evidence="1">
    <location>
        <begin position="96"/>
        <end position="115"/>
    </location>
</feature>
<accession>A0A9N9FXP1</accession>
<sequence length="390" mass="45598">MTPTSTPTSTPVNFTHVSFFDIHNLLNVTFVLCFTECELDKWFIARPTFTCLILVLLFILYLYVAIVHYPAYRCNKHITRRNARTASLEDTSQNRLVYVIVFPFALIYISLRIAWELYRQCVFYSLDTIEFVIRLVPRGLAVLWRNYLRIVMKTIVHVMKTIVLGTWYIIRSILRTSVRAIWKSLIFGYNAIWKTCAYSWNTIKRSCVYVWRDVGKRLLFAICINPTKWAIRRGIYLSRIACYVACFIIRDMLEDVRDLVFLGCDSSRRIWNSTIVPAGHVAYHAIAYSRATVRVYGSKVRAHLYKRVFIAGTSELTWIVGEVLRDPILRYVAETGYGTIRRAKFCLSFMAVSMKQCVTQGLYAMQRLLSQALYFIQRLLSQALYFIQRL</sequence>
<dbReference type="AlphaFoldDB" id="A0A9N9FXP1"/>
<evidence type="ECO:0000313" key="2">
    <source>
        <dbReference type="EMBL" id="CAG8570160.1"/>
    </source>
</evidence>
<organism evidence="2 3">
    <name type="scientific">Paraglomus occultum</name>
    <dbReference type="NCBI Taxonomy" id="144539"/>
    <lineage>
        <taxon>Eukaryota</taxon>
        <taxon>Fungi</taxon>
        <taxon>Fungi incertae sedis</taxon>
        <taxon>Mucoromycota</taxon>
        <taxon>Glomeromycotina</taxon>
        <taxon>Glomeromycetes</taxon>
        <taxon>Paraglomerales</taxon>
        <taxon>Paraglomeraceae</taxon>
        <taxon>Paraglomus</taxon>
    </lineage>
</organism>
<keyword evidence="1" id="KW-0472">Membrane</keyword>
<reference evidence="2" key="1">
    <citation type="submission" date="2021-06" db="EMBL/GenBank/DDBJ databases">
        <authorList>
            <person name="Kallberg Y."/>
            <person name="Tangrot J."/>
            <person name="Rosling A."/>
        </authorList>
    </citation>
    <scope>NUCLEOTIDE SEQUENCE</scope>
    <source>
        <strain evidence="2">IA702</strain>
    </source>
</reference>
<dbReference type="OrthoDB" id="2408558at2759"/>
<comment type="caution">
    <text evidence="2">The sequence shown here is derived from an EMBL/GenBank/DDBJ whole genome shotgun (WGS) entry which is preliminary data.</text>
</comment>
<dbReference type="EMBL" id="CAJVPJ010000999">
    <property type="protein sequence ID" value="CAG8570160.1"/>
    <property type="molecule type" value="Genomic_DNA"/>
</dbReference>